<feature type="region of interest" description="Disordered" evidence="1">
    <location>
        <begin position="1"/>
        <end position="204"/>
    </location>
</feature>
<protein>
    <submittedName>
        <fullName evidence="2">Peptide deformylase</fullName>
        <ecNumber evidence="2">3.5.1.88</ecNumber>
    </submittedName>
</protein>
<sequence length="204" mass="23064">APRERRAHAARAVRTPPRGRHGPHDDPLGHSRHAPAAGPGGAVRRRPARARGRHGRHHVRRRRRRPGGLPDRRRPRAVRLRLPRRRRRALGGAGVQPGGHAARGQGPPPRRGRGGLPVVPRRLRRLCPPRLGARRRHGARRRAGDLRGLRADRALPPARDRPHPRHRLRRPHLGQGPQEAREGAGEDRRRLPARLARARERLRV</sequence>
<proteinExistence type="predicted"/>
<organism evidence="2">
    <name type="scientific">uncultured Nocardioides sp</name>
    <dbReference type="NCBI Taxonomy" id="198441"/>
    <lineage>
        <taxon>Bacteria</taxon>
        <taxon>Bacillati</taxon>
        <taxon>Actinomycetota</taxon>
        <taxon>Actinomycetes</taxon>
        <taxon>Propionibacteriales</taxon>
        <taxon>Nocardioidaceae</taxon>
        <taxon>Nocardioides</taxon>
        <taxon>environmental samples</taxon>
    </lineage>
</organism>
<feature type="non-terminal residue" evidence="2">
    <location>
        <position position="204"/>
    </location>
</feature>
<feature type="compositionally biased region" description="Basic residues" evidence="1">
    <location>
        <begin position="73"/>
        <end position="89"/>
    </location>
</feature>
<dbReference type="AlphaFoldDB" id="A0A6J4NWB8"/>
<feature type="compositionally biased region" description="Basic residues" evidence="1">
    <location>
        <begin position="1"/>
        <end position="21"/>
    </location>
</feature>
<evidence type="ECO:0000313" key="2">
    <source>
        <dbReference type="EMBL" id="CAA9394399.1"/>
    </source>
</evidence>
<feature type="compositionally biased region" description="Basic residues" evidence="1">
    <location>
        <begin position="121"/>
        <end position="141"/>
    </location>
</feature>
<dbReference type="EMBL" id="CADCUP010000121">
    <property type="protein sequence ID" value="CAA9394399.1"/>
    <property type="molecule type" value="Genomic_DNA"/>
</dbReference>
<dbReference type="GO" id="GO:0042586">
    <property type="term" value="F:peptide deformylase activity"/>
    <property type="evidence" value="ECO:0007669"/>
    <property type="project" value="UniProtKB-EC"/>
</dbReference>
<feature type="compositionally biased region" description="Basic residues" evidence="1">
    <location>
        <begin position="43"/>
        <end position="66"/>
    </location>
</feature>
<name>A0A6J4NWB8_9ACTN</name>
<accession>A0A6J4NWB8</accession>
<keyword evidence="2" id="KW-0378">Hydrolase</keyword>
<dbReference type="EC" id="3.5.1.88" evidence="2"/>
<feature type="non-terminal residue" evidence="2">
    <location>
        <position position="1"/>
    </location>
</feature>
<gene>
    <name evidence="2" type="ORF">AVDCRST_MAG06-1800</name>
</gene>
<feature type="compositionally biased region" description="Basic and acidic residues" evidence="1">
    <location>
        <begin position="179"/>
        <end position="190"/>
    </location>
</feature>
<feature type="compositionally biased region" description="Basic residues" evidence="1">
    <location>
        <begin position="162"/>
        <end position="172"/>
    </location>
</feature>
<evidence type="ECO:0000256" key="1">
    <source>
        <dbReference type="SAM" id="MobiDB-lite"/>
    </source>
</evidence>
<reference evidence="2" key="1">
    <citation type="submission" date="2020-02" db="EMBL/GenBank/DDBJ databases">
        <authorList>
            <person name="Meier V. D."/>
        </authorList>
    </citation>
    <scope>NUCLEOTIDE SEQUENCE</scope>
    <source>
        <strain evidence="2">AVDCRST_MAG06</strain>
    </source>
</reference>
<feature type="compositionally biased region" description="Basic and acidic residues" evidence="1">
    <location>
        <begin position="142"/>
        <end position="161"/>
    </location>
</feature>